<organism evidence="2 3">
    <name type="scientific">Stylophora pistillata</name>
    <name type="common">Smooth cauliflower coral</name>
    <dbReference type="NCBI Taxonomy" id="50429"/>
    <lineage>
        <taxon>Eukaryota</taxon>
        <taxon>Metazoa</taxon>
        <taxon>Cnidaria</taxon>
        <taxon>Anthozoa</taxon>
        <taxon>Hexacorallia</taxon>
        <taxon>Scleractinia</taxon>
        <taxon>Astrocoeniina</taxon>
        <taxon>Pocilloporidae</taxon>
        <taxon>Stylophora</taxon>
    </lineage>
</organism>
<sequence length="1652" mass="185070">MKLAVLRVTWDGMILLNGTGTKKYPFDCGDSDTAFNINKSVTIEGTYFKPRVSCYCGINFQVYPSKGQSSGIKLSGIIFDGTPLTFSDSLNVNIINCLFENAPTALTVQVQDNKAFELEIQYSKFLYNEVFCIKLSLLSTGTNGTSLVSMKVTDTHFMGNGLQKRTLSESGVIKVTTEAEVEVTSARIIASFQNITCSKNYGYFMNLNASSAVTEETYKDVRLLDNTQSLSQKVASKFGADSLYYSVTRETRIRFINLHCIQNFNFRCIAIQAKKADVEIRNSKLVGQYGKPSLKKGAGLFLVANITALLNVSNTNFTSNGAILGGCVFANAPNGTFMAKFTDVEFKHCEASKTGCALAAGEPPLQRQHYASCPSKMHLTISNANIVGCHRKTVQKCIIVYLCLKSGVIKITESQWRNNLQKSGSSLHIAREIGHGKTAITVSRSSFTDNEGSSISMAAPNSIGGNVTIVDTLITNNATKPGTALSISPKYLLKLVNVSVVHAHYGLKMIIRPDPRQELFPVDISIYNCSFKNNIYDMLFSLRDPSSVRLMIQNTVFTSKESWNRSYAIRFHIPPLAKLNISKAVIGLDNNTFDNRPSTNFALFFHGSKTLWIKRSTFRNCVCLYREKWTMPPSSASANYYFYETATGALSIITTPDTPLKSGCVQRNTTNDTHPLWTYGCDVVIENTIFQDNTGIIAGAVSINNGNTTFQNCVFRDNFGIEQAGHVYSAYGTGQVLFKDCFFVRTKESLELRNRTFSKAILLYSESGGPMKLENTSMTSFVSTWSPYPVLYISSGGYFSMDNNTSIQCNRGSQLWLENTTHYSSSENFKNFCKLNVTCLKFTCWTCAPDHYSLEGGRSRGLAVVKMKCFKCPFGATCKTGIITADDNFWGYQSTESLRELQFIPCPSSYCQSPATGSTEYNECVGNRTSILCGSCAPGFGETLLSTDCLANEKCSNSMFWFLKILATASLATYLLTKPPIFNFLKNQIFWFRKQEHGMVREDLGDVGEQLDSGYLKIIFYFYQAAEVLTVGSTDGLLHKISFISVIVAGFNFRFRIFKEIAGCPFVGLTAVTKELMQSGTVFATMTEVFIIYWLHVSFNILRRKAVPSPQRYMATIIEILLLGYERLAETSLKLLRCVPIGSEKRLYLDGTVTCWQWWQYALLAYVIVFVMPFFFVLYLGSFQLHRGVVSTGEFLGACIMPLPFLIYWFIRIKMRANTEASLVRGKTVNEPVLEVLQGPFRPPNDEDDGTLYWESVLIGRRLILLACRAFVDDEMLCLVLMATLCVFILLHHLFKNPYHNTVTNNTETIKFTVEGSEVVIPFGHDAGDEKENSTCRTTQHVLVAKDEGLISDQACHELRMVLPDEERNILPPISVLKQERNRQNGIIALHSISETSMEFLKKKLRLHSYLPHAKKGDGVRRDIKAIFSHVLSIQSIKNTAQANGNELRLRFAADGGRTSNKIGTVMAVFNILDEQEHDCDHQYPIALYNGKEVYLEVKNCLGPVFAEVDDLQQNGIEVDGIHYKVIWYCCSDWKFLAMAYGLNAANGKYFCLWCHCTKAKICDFSIQDWPIKRNLQQCMKNSTEKTTDGRKGSIHEPLISIPFTQVIVDTLHLFLRIMGLLFHQDVTPYIHALVYHVPQFLQKCGGLSIFN</sequence>
<dbReference type="PANTHER" id="PTHR31424">
    <property type="entry name" value="PROTEIN CBG23806"/>
    <property type="match status" value="1"/>
</dbReference>
<keyword evidence="3" id="KW-1185">Reference proteome</keyword>
<dbReference type="InterPro" id="IPR011050">
    <property type="entry name" value="Pectin_lyase_fold/virulence"/>
</dbReference>
<evidence type="ECO:0000313" key="3">
    <source>
        <dbReference type="Proteomes" id="UP000225706"/>
    </source>
</evidence>
<feature type="transmembrane region" description="Helical" evidence="1">
    <location>
        <begin position="1163"/>
        <end position="1183"/>
    </location>
</feature>
<keyword evidence="1" id="KW-0472">Membrane</keyword>
<feature type="transmembrane region" description="Helical" evidence="1">
    <location>
        <begin position="1276"/>
        <end position="1295"/>
    </location>
</feature>
<accession>A0A2B4S3R3</accession>
<keyword evidence="1" id="KW-0812">Transmembrane</keyword>
<comment type="caution">
    <text evidence="2">The sequence shown here is derived from an EMBL/GenBank/DDBJ whole genome shotgun (WGS) entry which is preliminary data.</text>
</comment>
<feature type="transmembrane region" description="Helical" evidence="1">
    <location>
        <begin position="1195"/>
        <end position="1211"/>
    </location>
</feature>
<name>A0A2B4S3R3_STYPI</name>
<dbReference type="PANTHER" id="PTHR31424:SF5">
    <property type="entry name" value="APPLE DOMAIN-CONTAINING PROTEIN"/>
    <property type="match status" value="1"/>
</dbReference>
<dbReference type="OrthoDB" id="5989905at2759"/>
<dbReference type="InterPro" id="IPR006626">
    <property type="entry name" value="PbH1"/>
</dbReference>
<keyword evidence="1" id="KW-1133">Transmembrane helix</keyword>
<gene>
    <name evidence="2" type="ORF">AWC38_SpisGene12281</name>
</gene>
<protein>
    <submittedName>
        <fullName evidence="2">Uncharacterized protein</fullName>
    </submittedName>
</protein>
<evidence type="ECO:0000313" key="2">
    <source>
        <dbReference type="EMBL" id="PFX23198.1"/>
    </source>
</evidence>
<dbReference type="Proteomes" id="UP000225706">
    <property type="component" value="Unassembled WGS sequence"/>
</dbReference>
<dbReference type="SUPFAM" id="SSF51126">
    <property type="entry name" value="Pectin lyase-like"/>
    <property type="match status" value="2"/>
</dbReference>
<evidence type="ECO:0000256" key="1">
    <source>
        <dbReference type="SAM" id="Phobius"/>
    </source>
</evidence>
<dbReference type="EMBL" id="LSMT01000215">
    <property type="protein sequence ID" value="PFX23198.1"/>
    <property type="molecule type" value="Genomic_DNA"/>
</dbReference>
<dbReference type="SMART" id="SM00710">
    <property type="entry name" value="PbH1"/>
    <property type="match status" value="5"/>
</dbReference>
<proteinExistence type="predicted"/>
<reference evidence="3" key="1">
    <citation type="journal article" date="2017" name="bioRxiv">
        <title>Comparative analysis of the genomes of Stylophora pistillata and Acropora digitifera provides evidence for extensive differences between species of corals.</title>
        <authorList>
            <person name="Voolstra C.R."/>
            <person name="Li Y."/>
            <person name="Liew Y.J."/>
            <person name="Baumgarten S."/>
            <person name="Zoccola D."/>
            <person name="Flot J.-F."/>
            <person name="Tambutte S."/>
            <person name="Allemand D."/>
            <person name="Aranda M."/>
        </authorList>
    </citation>
    <scope>NUCLEOTIDE SEQUENCE [LARGE SCALE GENOMIC DNA]</scope>
</reference>